<name>A0AAE3XIU4_9DEIO</name>
<dbReference type="PROSITE" id="PS51257">
    <property type="entry name" value="PROKAR_LIPOPROTEIN"/>
    <property type="match status" value="1"/>
</dbReference>
<dbReference type="Proteomes" id="UP001185331">
    <property type="component" value="Unassembled WGS sequence"/>
</dbReference>
<organism evidence="1 2">
    <name type="scientific">Deinococcus soli</name>
    <name type="common">ex Cha et al. 2016</name>
    <dbReference type="NCBI Taxonomy" id="1309411"/>
    <lineage>
        <taxon>Bacteria</taxon>
        <taxon>Thermotogati</taxon>
        <taxon>Deinococcota</taxon>
        <taxon>Deinococci</taxon>
        <taxon>Deinococcales</taxon>
        <taxon>Deinococcaceae</taxon>
        <taxon>Deinococcus</taxon>
    </lineage>
</organism>
<evidence type="ECO:0000313" key="1">
    <source>
        <dbReference type="EMBL" id="MDR6221289.1"/>
    </source>
</evidence>
<evidence type="ECO:0000313" key="2">
    <source>
        <dbReference type="Proteomes" id="UP001185331"/>
    </source>
</evidence>
<dbReference type="EMBL" id="JAVDQK010000028">
    <property type="protein sequence ID" value="MDR6221289.1"/>
    <property type="molecule type" value="Genomic_DNA"/>
</dbReference>
<proteinExistence type="predicted"/>
<reference evidence="1" key="1">
    <citation type="submission" date="2023-07" db="EMBL/GenBank/DDBJ databases">
        <title>Sorghum-associated microbial communities from plants grown in Nebraska, USA.</title>
        <authorList>
            <person name="Schachtman D."/>
        </authorList>
    </citation>
    <scope>NUCLEOTIDE SEQUENCE</scope>
    <source>
        <strain evidence="1">BE330</strain>
    </source>
</reference>
<gene>
    <name evidence="1" type="ORF">J2Y00_004921</name>
</gene>
<sequence length="108" mass="11788">MSRTHVTLLLGSSLLLITTSCQDRRSHQLKRLTAAEAIQVCQNGLQQMLEKDSVEYGAIQASVLGQPQVSGQDWSIDFALVPGRPKRYMQCVAKFGGGVSITLKNALQ</sequence>
<accession>A0AAE3XIU4</accession>
<dbReference type="AlphaFoldDB" id="A0AAE3XIU4"/>
<protein>
    <recommendedName>
        <fullName evidence="3">Lipoprotein</fullName>
    </recommendedName>
</protein>
<evidence type="ECO:0008006" key="3">
    <source>
        <dbReference type="Google" id="ProtNLM"/>
    </source>
</evidence>
<comment type="caution">
    <text evidence="1">The sequence shown here is derived from an EMBL/GenBank/DDBJ whole genome shotgun (WGS) entry which is preliminary data.</text>
</comment>